<feature type="compositionally biased region" description="Acidic residues" evidence="1">
    <location>
        <begin position="169"/>
        <end position="179"/>
    </location>
</feature>
<evidence type="ECO:0000313" key="2">
    <source>
        <dbReference type="EMBL" id="QHT19101.1"/>
    </source>
</evidence>
<dbReference type="EMBL" id="MN739662">
    <property type="protein sequence ID" value="QHT19101.1"/>
    <property type="molecule type" value="Genomic_DNA"/>
</dbReference>
<dbReference type="AlphaFoldDB" id="A0A6C0DRN6"/>
<name>A0A6C0DRN6_9ZZZZ</name>
<proteinExistence type="predicted"/>
<feature type="compositionally biased region" description="Low complexity" evidence="1">
    <location>
        <begin position="189"/>
        <end position="202"/>
    </location>
</feature>
<feature type="region of interest" description="Disordered" evidence="1">
    <location>
        <begin position="71"/>
        <end position="211"/>
    </location>
</feature>
<organism evidence="2">
    <name type="scientific">viral metagenome</name>
    <dbReference type="NCBI Taxonomy" id="1070528"/>
    <lineage>
        <taxon>unclassified sequences</taxon>
        <taxon>metagenomes</taxon>
        <taxon>organismal metagenomes</taxon>
    </lineage>
</organism>
<feature type="region of interest" description="Disordered" evidence="1">
    <location>
        <begin position="228"/>
        <end position="276"/>
    </location>
</feature>
<feature type="compositionally biased region" description="Basic residues" evidence="1">
    <location>
        <begin position="243"/>
        <end position="276"/>
    </location>
</feature>
<feature type="compositionally biased region" description="Low complexity" evidence="1">
    <location>
        <begin position="101"/>
        <end position="123"/>
    </location>
</feature>
<reference evidence="2" key="1">
    <citation type="journal article" date="2020" name="Nature">
        <title>Giant virus diversity and host interactions through global metagenomics.</title>
        <authorList>
            <person name="Schulz F."/>
            <person name="Roux S."/>
            <person name="Paez-Espino D."/>
            <person name="Jungbluth S."/>
            <person name="Walsh D.A."/>
            <person name="Denef V.J."/>
            <person name="McMahon K.D."/>
            <person name="Konstantinidis K.T."/>
            <person name="Eloe-Fadrosh E.A."/>
            <person name="Kyrpides N.C."/>
            <person name="Woyke T."/>
        </authorList>
    </citation>
    <scope>NUCLEOTIDE SEQUENCE</scope>
    <source>
        <strain evidence="2">GVMAG-M-3300023174-49</strain>
    </source>
</reference>
<protein>
    <submittedName>
        <fullName evidence="2">Uncharacterized protein</fullName>
    </submittedName>
</protein>
<evidence type="ECO:0000256" key="1">
    <source>
        <dbReference type="SAM" id="MobiDB-lite"/>
    </source>
</evidence>
<sequence length="276" mass="29648">MDFITGDSANTKIYDIQFLKKTEGDVVKYAYYGDSNGTAPENKDLPVLLTVNNDGSITKSDDRDTINKAMAAIASPPAPVEEEPVSPTVASPPAPVEEEPVSPTVAATPATPAEEESPVTSADSPPPPPPTPAEENAAPVPVSQTTADLPPKPPKPVIKTTVEKKNEDQDAPVEEEPVDSSDVHLEEVPAATPDAAATPAPAEEYSDITSDKSRAYKDAALAALKERIAKSNKEKMPGGAIRKNTKKQRKQLKNKTKRVRFTRRQVAKKHRTTKKK</sequence>
<accession>A0A6C0DRN6</accession>
<feature type="compositionally biased region" description="Low complexity" evidence="1">
    <location>
        <begin position="133"/>
        <end position="143"/>
    </location>
</feature>